<gene>
    <name evidence="1" type="ORF">HK099_004066</name>
</gene>
<keyword evidence="2" id="KW-1185">Reference proteome</keyword>
<proteinExistence type="predicted"/>
<reference evidence="1" key="1">
    <citation type="submission" date="2020-05" db="EMBL/GenBank/DDBJ databases">
        <title>Phylogenomic resolution of chytrid fungi.</title>
        <authorList>
            <person name="Stajich J.E."/>
            <person name="Amses K."/>
            <person name="Simmons R."/>
            <person name="Seto K."/>
            <person name="Myers J."/>
            <person name="Bonds A."/>
            <person name="Quandt C.A."/>
            <person name="Barry K."/>
            <person name="Liu P."/>
            <person name="Grigoriev I."/>
            <person name="Longcore J.E."/>
            <person name="James T.Y."/>
        </authorList>
    </citation>
    <scope>NUCLEOTIDE SEQUENCE</scope>
    <source>
        <strain evidence="1">JEL0476</strain>
    </source>
</reference>
<protein>
    <submittedName>
        <fullName evidence="1">Uncharacterized protein</fullName>
    </submittedName>
</protein>
<dbReference type="EMBL" id="JADGJW010000279">
    <property type="protein sequence ID" value="KAJ3220716.1"/>
    <property type="molecule type" value="Genomic_DNA"/>
</dbReference>
<evidence type="ECO:0000313" key="1">
    <source>
        <dbReference type="EMBL" id="KAJ3220716.1"/>
    </source>
</evidence>
<comment type="caution">
    <text evidence="1">The sequence shown here is derived from an EMBL/GenBank/DDBJ whole genome shotgun (WGS) entry which is preliminary data.</text>
</comment>
<dbReference type="AlphaFoldDB" id="A0AAD5U428"/>
<name>A0AAD5U428_9FUNG</name>
<evidence type="ECO:0000313" key="2">
    <source>
        <dbReference type="Proteomes" id="UP001211065"/>
    </source>
</evidence>
<accession>A0AAD5U428</accession>
<organism evidence="1 2">
    <name type="scientific">Clydaea vesicula</name>
    <dbReference type="NCBI Taxonomy" id="447962"/>
    <lineage>
        <taxon>Eukaryota</taxon>
        <taxon>Fungi</taxon>
        <taxon>Fungi incertae sedis</taxon>
        <taxon>Chytridiomycota</taxon>
        <taxon>Chytridiomycota incertae sedis</taxon>
        <taxon>Chytridiomycetes</taxon>
        <taxon>Lobulomycetales</taxon>
        <taxon>Lobulomycetaceae</taxon>
        <taxon>Clydaea</taxon>
    </lineage>
</organism>
<dbReference type="Proteomes" id="UP001211065">
    <property type="component" value="Unassembled WGS sequence"/>
</dbReference>
<sequence>MLETILTLSKTRKNEIRLKNSIEEKIELNLKKINYVPKTLSEGFGLIFAPGRDSLYFQGPPQIWAGSIEGHLISLTNAIAREYD</sequence>